<reference evidence="6 7" key="1">
    <citation type="journal article" date="2018" name="Sci. Rep.">
        <title>Raphidocelis subcapitata (=Pseudokirchneriella subcapitata) provides an insight into genome evolution and environmental adaptations in the Sphaeropleales.</title>
        <authorList>
            <person name="Suzuki S."/>
            <person name="Yamaguchi H."/>
            <person name="Nakajima N."/>
            <person name="Kawachi M."/>
        </authorList>
    </citation>
    <scope>NUCLEOTIDE SEQUENCE [LARGE SCALE GENOMIC DNA]</scope>
    <source>
        <strain evidence="6 7">NIES-35</strain>
    </source>
</reference>
<dbReference type="GO" id="GO:0004181">
    <property type="term" value="F:metallocarboxypeptidase activity"/>
    <property type="evidence" value="ECO:0007669"/>
    <property type="project" value="InterPro"/>
</dbReference>
<organism evidence="6 7">
    <name type="scientific">Raphidocelis subcapitata</name>
    <dbReference type="NCBI Taxonomy" id="307507"/>
    <lineage>
        <taxon>Eukaryota</taxon>
        <taxon>Viridiplantae</taxon>
        <taxon>Chlorophyta</taxon>
        <taxon>core chlorophytes</taxon>
        <taxon>Chlorophyceae</taxon>
        <taxon>CS clade</taxon>
        <taxon>Sphaeropleales</taxon>
        <taxon>Selenastraceae</taxon>
        <taxon>Raphidocelis</taxon>
    </lineage>
</organism>
<proteinExistence type="inferred from homology"/>
<dbReference type="GO" id="GO:0016485">
    <property type="term" value="P:protein processing"/>
    <property type="evidence" value="ECO:0007669"/>
    <property type="project" value="TreeGrafter"/>
</dbReference>
<evidence type="ECO:0000313" key="7">
    <source>
        <dbReference type="Proteomes" id="UP000247498"/>
    </source>
</evidence>
<evidence type="ECO:0000256" key="4">
    <source>
        <dbReference type="SAM" id="SignalP"/>
    </source>
</evidence>
<dbReference type="GO" id="GO:0005615">
    <property type="term" value="C:extracellular space"/>
    <property type="evidence" value="ECO:0007669"/>
    <property type="project" value="TreeGrafter"/>
</dbReference>
<dbReference type="Gene3D" id="2.60.40.1120">
    <property type="entry name" value="Carboxypeptidase-like, regulatory domain"/>
    <property type="match status" value="1"/>
</dbReference>
<keyword evidence="6" id="KW-0378">Hydrolase</keyword>
<dbReference type="GO" id="GO:0008270">
    <property type="term" value="F:zinc ion binding"/>
    <property type="evidence" value="ECO:0007669"/>
    <property type="project" value="InterPro"/>
</dbReference>
<comment type="similarity">
    <text evidence="1 2">Belongs to the peptidase M14 family.</text>
</comment>
<evidence type="ECO:0000256" key="2">
    <source>
        <dbReference type="PROSITE-ProRule" id="PRU01379"/>
    </source>
</evidence>
<dbReference type="EMBL" id="BDRX01000088">
    <property type="protein sequence ID" value="GBF96907.1"/>
    <property type="molecule type" value="Genomic_DNA"/>
</dbReference>
<keyword evidence="6" id="KW-0645">Protease</keyword>
<protein>
    <submittedName>
        <fullName evidence="6">Carboxypeptidase D</fullName>
    </submittedName>
</protein>
<keyword evidence="7" id="KW-1185">Reference proteome</keyword>
<feature type="domain" description="Peptidase M14" evidence="5">
    <location>
        <begin position="60"/>
        <end position="345"/>
    </location>
</feature>
<dbReference type="Pfam" id="PF00246">
    <property type="entry name" value="Peptidase_M14"/>
    <property type="match status" value="1"/>
</dbReference>
<feature type="region of interest" description="Disordered" evidence="3">
    <location>
        <begin position="33"/>
        <end position="52"/>
    </location>
</feature>
<dbReference type="PANTHER" id="PTHR11532:SF57">
    <property type="entry name" value="CARBOXYPEPTIDASE D, B"/>
    <property type="match status" value="1"/>
</dbReference>
<evidence type="ECO:0000256" key="3">
    <source>
        <dbReference type="SAM" id="MobiDB-lite"/>
    </source>
</evidence>
<feature type="region of interest" description="Disordered" evidence="3">
    <location>
        <begin position="455"/>
        <end position="492"/>
    </location>
</feature>
<dbReference type="Gene3D" id="3.40.630.10">
    <property type="entry name" value="Zn peptidases"/>
    <property type="match status" value="1"/>
</dbReference>
<feature type="active site" description="Proton donor/acceptor" evidence="2">
    <location>
        <position position="315"/>
    </location>
</feature>
<dbReference type="AlphaFoldDB" id="A0A2V0PI07"/>
<dbReference type="PRINTS" id="PR00765">
    <property type="entry name" value="CRBOXYPTASEA"/>
</dbReference>
<evidence type="ECO:0000259" key="5">
    <source>
        <dbReference type="PROSITE" id="PS52035"/>
    </source>
</evidence>
<dbReference type="FunCoup" id="A0A2V0PI07">
    <property type="interactions" value="915"/>
</dbReference>
<dbReference type="STRING" id="307507.A0A2V0PI07"/>
<evidence type="ECO:0000313" key="6">
    <source>
        <dbReference type="EMBL" id="GBF96907.1"/>
    </source>
</evidence>
<gene>
    <name evidence="6" type="ORF">Rsub_09912</name>
</gene>
<dbReference type="PANTHER" id="PTHR11532">
    <property type="entry name" value="PROTEASE M14 CARBOXYPEPTIDASE"/>
    <property type="match status" value="1"/>
</dbReference>
<accession>A0A2V0PI07</accession>
<feature type="chain" id="PRO_5015859542" evidence="4">
    <location>
        <begin position="26"/>
        <end position="559"/>
    </location>
</feature>
<dbReference type="InParanoid" id="A0A2V0PI07"/>
<dbReference type="InterPro" id="IPR000834">
    <property type="entry name" value="Peptidase_M14"/>
</dbReference>
<dbReference type="Proteomes" id="UP000247498">
    <property type="component" value="Unassembled WGS sequence"/>
</dbReference>
<dbReference type="PROSITE" id="PS52035">
    <property type="entry name" value="PEPTIDASE_M14"/>
    <property type="match status" value="1"/>
</dbReference>
<keyword evidence="4" id="KW-0732">Signal</keyword>
<sequence length="559" mass="58324">MALSSGLWACLWLLAAAAAVPCAVAQEAAAQPKAAADAGSKPRATSSGGSGRLSDQLLKTYLSNEELVAWMTELVAKCSGNARKFSIGESTNGANIWALEISDRPGEPEAEPNFKYLANMHGDEPSGRMLLPMLAEWLCANNGKDPRATRLVRDAHLFLVPTMNPDGFAARRRNNANGVDLNRNFPDPILLAGEPADVLRRPQDDAEPETRAVMALGLERRYAASANLHEGAVVANYPFDGYPDRSSDVRGERNPTPDDATFVWLAKLYAAHHKTMAKSEEFPDGIVNGAQWYPVYSGMQDWNYVAAGTMAITLEVSDNKWRPAQDLPTLWEENREALVELPLAAMFGGVRGNVTAAGSGAPVGATLLVKISATPAAAAAAGASALPVPFYSEPRFGFFSRPLAPGRHTLVVRALGYEEAEVVVDVPSDGSGVVKGIELLPEQLSPGSLVPVIVAGSSDDDSSGGSGGGGSGDDSSGSDSGGSSSSGGSAAGLSTHHASLAAAGGPPKSRAALPILLAHGAVFAAIAGAWACQRFGWIAAIGGYRVRRLGSPPTSRFEV</sequence>
<keyword evidence="6" id="KW-0121">Carboxypeptidase</keyword>
<comment type="caution">
    <text evidence="6">The sequence shown here is derived from an EMBL/GenBank/DDBJ whole genome shotgun (WGS) entry which is preliminary data.</text>
</comment>
<name>A0A2V0PI07_9CHLO</name>
<dbReference type="SUPFAM" id="SSF53187">
    <property type="entry name" value="Zn-dependent exopeptidases"/>
    <property type="match status" value="1"/>
</dbReference>
<feature type="compositionally biased region" description="Low complexity" evidence="3">
    <location>
        <begin position="473"/>
        <end position="492"/>
    </location>
</feature>
<dbReference type="SMART" id="SM00631">
    <property type="entry name" value="Zn_pept"/>
    <property type="match status" value="1"/>
</dbReference>
<dbReference type="OrthoDB" id="10249045at2759"/>
<dbReference type="GO" id="GO:0006518">
    <property type="term" value="P:peptide metabolic process"/>
    <property type="evidence" value="ECO:0007669"/>
    <property type="project" value="TreeGrafter"/>
</dbReference>
<dbReference type="InterPro" id="IPR050753">
    <property type="entry name" value="Peptidase_M14_domain"/>
</dbReference>
<feature type="signal peptide" evidence="4">
    <location>
        <begin position="1"/>
        <end position="25"/>
    </location>
</feature>
<evidence type="ECO:0000256" key="1">
    <source>
        <dbReference type="ARBA" id="ARBA00005988"/>
    </source>
</evidence>